<keyword evidence="7" id="KW-0067">ATP-binding</keyword>
<dbReference type="Pfam" id="PF00005">
    <property type="entry name" value="ABC_tran"/>
    <property type="match status" value="2"/>
</dbReference>
<evidence type="ECO:0000256" key="9">
    <source>
        <dbReference type="ARBA" id="ARBA00023136"/>
    </source>
</evidence>
<keyword evidence="3" id="KW-0813">Transport</keyword>
<dbReference type="FunFam" id="1.20.1560.10:FF:000300">
    <property type="entry name" value="Putative MRP-like ABC transporter"/>
    <property type="match status" value="1"/>
</dbReference>
<evidence type="ECO:0000256" key="2">
    <source>
        <dbReference type="ARBA" id="ARBA00009726"/>
    </source>
</evidence>
<evidence type="ECO:0000259" key="12">
    <source>
        <dbReference type="PROSITE" id="PS50929"/>
    </source>
</evidence>
<evidence type="ECO:0000256" key="5">
    <source>
        <dbReference type="ARBA" id="ARBA00022737"/>
    </source>
</evidence>
<keyword evidence="9 10" id="KW-0472">Membrane</keyword>
<reference evidence="13 14" key="1">
    <citation type="submission" date="2012-08" db="EMBL/GenBank/DDBJ databases">
        <title>Oryza genome evolution.</title>
        <authorList>
            <person name="Wing R.A."/>
        </authorList>
    </citation>
    <scope>NUCLEOTIDE SEQUENCE</scope>
</reference>
<reference evidence="14" key="2">
    <citation type="submission" date="2013-12" db="EMBL/GenBank/DDBJ databases">
        <authorList>
            <person name="Yu Y."/>
            <person name="Lee S."/>
            <person name="de Baynast K."/>
            <person name="Wissotski M."/>
            <person name="Liu L."/>
            <person name="Talag J."/>
            <person name="Goicoechea J."/>
            <person name="Angelova A."/>
            <person name="Jetty R."/>
            <person name="Kudrna D."/>
            <person name="Golser W."/>
            <person name="Rivera L."/>
            <person name="Zhang J."/>
            <person name="Wing R."/>
        </authorList>
    </citation>
    <scope>NUCLEOTIDE SEQUENCE</scope>
</reference>
<feature type="transmembrane region" description="Helical" evidence="10">
    <location>
        <begin position="757"/>
        <end position="783"/>
    </location>
</feature>
<dbReference type="GO" id="GO:0016020">
    <property type="term" value="C:membrane"/>
    <property type="evidence" value="ECO:0007669"/>
    <property type="project" value="UniProtKB-SubCell"/>
</dbReference>
<dbReference type="InterPro" id="IPR036640">
    <property type="entry name" value="ABC1_TM_sf"/>
</dbReference>
<name>A0A0D9VGV1_9ORYZ</name>
<feature type="transmembrane region" description="Helical" evidence="10">
    <location>
        <begin position="125"/>
        <end position="144"/>
    </location>
</feature>
<dbReference type="GO" id="GO:0005524">
    <property type="term" value="F:ATP binding"/>
    <property type="evidence" value="ECO:0007669"/>
    <property type="project" value="UniProtKB-KW"/>
</dbReference>
<keyword evidence="6" id="KW-0547">Nucleotide-binding</keyword>
<keyword evidence="4 10" id="KW-0812">Transmembrane</keyword>
<dbReference type="PROSITE" id="PS50893">
    <property type="entry name" value="ABC_TRANSPORTER_2"/>
    <property type="match status" value="2"/>
</dbReference>
<keyword evidence="5" id="KW-0677">Repeat</keyword>
<feature type="domain" description="ABC transmembrane type-1" evidence="12">
    <location>
        <begin position="718"/>
        <end position="816"/>
    </location>
</feature>
<feature type="transmembrane region" description="Helical" evidence="10">
    <location>
        <begin position="891"/>
        <end position="911"/>
    </location>
</feature>
<proteinExistence type="inferred from homology"/>
<dbReference type="eggNOG" id="KOG0054">
    <property type="taxonomic scope" value="Eukaryota"/>
</dbReference>
<dbReference type="Gene3D" id="3.40.50.300">
    <property type="entry name" value="P-loop containing nucleotide triphosphate hydrolases"/>
    <property type="match status" value="2"/>
</dbReference>
<comment type="similarity">
    <text evidence="2">Belongs to the ABC transporter superfamily. ABCC family. Conjugate transporter (TC 3.A.1.208) subfamily.</text>
</comment>
<comment type="subcellular location">
    <subcellularLocation>
        <location evidence="1">Membrane</location>
        <topology evidence="1">Multi-pass membrane protein</topology>
    </subcellularLocation>
</comment>
<dbReference type="CDD" id="cd03244">
    <property type="entry name" value="ABCC_MRP_domain2"/>
    <property type="match status" value="1"/>
</dbReference>
<feature type="transmembrane region" description="Helical" evidence="10">
    <location>
        <begin position="350"/>
        <end position="374"/>
    </location>
</feature>
<feature type="transmembrane region" description="Helical" evidence="10">
    <location>
        <begin position="164"/>
        <end position="181"/>
    </location>
</feature>
<sequence length="1222" mass="136546">MEIGILSGRPIEWPTDFIKETFTMEQPLLNRPVSCSSKSTTSRSVFTEAGYFSIITFSWMGPLLDLGRRKTLDLDDVPILDESDSVQGIFPNFEAKLVSLSATGKYTDVTTFKLVKALVLATWKILLVTAVCTLFRTVSSYVGPYLIEYFVDYLNRSPRYTKEGYLLVLTFVVAQFIEGLSSRHLLFRSQQLGVRVRSALVAVIYQKGLSLSNQSRQSSSSGEIINAVSLDAERVANFNWSMHELWLFPVQIILAMLILYSTLGLAAFAALAATVLTMLANIPIGRIQQNYQEKMMDAKDARMRAMSEMLQNMRILKLQGWEMIFLSKIMELRKVEMSWLKKDAYTSGMLISVFFGAPAFVAMVTFGTCLLLGIPLETGKVLSALATFRQLQGPNYSFPDTISVIIQTKVSLDRICSFMRLEELSSDVVTKLPRGTTNVSVEVRNGHFSWNTSSEMPTLRNINVHIQQGMKVAICGTVGSGKSSLLSCILGEIPRLSGEVQTCGKIAYVSQSPWIQSGTIEFNIFFGTKMNMERYEKVIEACSLKKDLEILPLGDQTIIGERGINLSGGQKQRIQIARALYEDVDIFLFDDPFSAVDARTGLYLFEVLKDGQITQVGNYAEILNSGEEFKKLVFSHKDALSTLDRLEHPSGNIESSHPGDSESTLFREDEQKGDYNGPDGIIQNGQLVQEEEREKGRVGFAVYWKYITMAYSGALVPLILIAQIVFQLLQIGSNLWMAWAVPISKDVNPPVNTSTTVLVYVALAFVSSLSIFIRSHLLVMAGCKTAMMLFDKMHQCIFRASMYFFDSTPSGRILNRQYYIDGARELQRLIGVCRAPVTQHFAESVAGTNIIRCFGKERQFINSVSHLMDNLLRPSLYNAAAMEWLCFRLDILSSSIFAFALILLVTLPTALIEPKTAGLAVTYGLSLNMLQGWAIAVLCSLENIMISVERIFQYMVVPSEPPLTISENRPNCQWPANGEIELRNLHVRYAVRLPFVLKGLTCTLLGGMKTGIVGRTGSGKSTLIQALFRIVDPCIGQILIDGLDIRTIGLHDLRKRMSIIPQDPVMFEGTLRSNIDPLEEYSDEQFWEALDSCHLGDEVRKHDLKIDSKVKENGNNWSAGQRQLVCLVRVVLKKRRILVLDEATSSVDPITDNLIQKTLKQQFSKCTVITIAHRITSVLDCDKVILLDNGEIAEHESPAKLLEDNSSLFSKLVSEYSKGSKL</sequence>
<keyword evidence="8 10" id="KW-1133">Transmembrane helix</keyword>
<dbReference type="InterPro" id="IPR003593">
    <property type="entry name" value="AAA+_ATPase"/>
</dbReference>
<evidence type="ECO:0000256" key="10">
    <source>
        <dbReference type="SAM" id="Phobius"/>
    </source>
</evidence>
<organism evidence="13 14">
    <name type="scientific">Leersia perrieri</name>
    <dbReference type="NCBI Taxonomy" id="77586"/>
    <lineage>
        <taxon>Eukaryota</taxon>
        <taxon>Viridiplantae</taxon>
        <taxon>Streptophyta</taxon>
        <taxon>Embryophyta</taxon>
        <taxon>Tracheophyta</taxon>
        <taxon>Spermatophyta</taxon>
        <taxon>Magnoliopsida</taxon>
        <taxon>Liliopsida</taxon>
        <taxon>Poales</taxon>
        <taxon>Poaceae</taxon>
        <taxon>BOP clade</taxon>
        <taxon>Oryzoideae</taxon>
        <taxon>Oryzeae</taxon>
        <taxon>Oryzinae</taxon>
        <taxon>Leersia</taxon>
    </lineage>
</organism>
<dbReference type="PANTHER" id="PTHR24223:SF249">
    <property type="entry name" value="OS02G0288700 PROTEIN"/>
    <property type="match status" value="1"/>
</dbReference>
<dbReference type="EnsemblPlants" id="LPERR02G15890.1">
    <property type="protein sequence ID" value="LPERR02G15890.1"/>
    <property type="gene ID" value="LPERR02G15890"/>
</dbReference>
<dbReference type="InterPro" id="IPR044726">
    <property type="entry name" value="ABCC_6TM_D2"/>
</dbReference>
<dbReference type="Proteomes" id="UP000032180">
    <property type="component" value="Chromosome 2"/>
</dbReference>
<dbReference type="AlphaFoldDB" id="A0A0D9VGV1"/>
<feature type="transmembrane region" description="Helical" evidence="10">
    <location>
        <begin position="714"/>
        <end position="737"/>
    </location>
</feature>
<evidence type="ECO:0000313" key="14">
    <source>
        <dbReference type="Proteomes" id="UP000032180"/>
    </source>
</evidence>
<dbReference type="SUPFAM" id="SSF52540">
    <property type="entry name" value="P-loop containing nucleoside triphosphate hydrolases"/>
    <property type="match status" value="2"/>
</dbReference>
<dbReference type="InterPro" id="IPR003439">
    <property type="entry name" value="ABC_transporter-like_ATP-bd"/>
</dbReference>
<dbReference type="SUPFAM" id="SSF90123">
    <property type="entry name" value="ABC transporter transmembrane region"/>
    <property type="match status" value="2"/>
</dbReference>
<dbReference type="Gramene" id="LPERR02G15890.1">
    <property type="protein sequence ID" value="LPERR02G15890.1"/>
    <property type="gene ID" value="LPERR02G15890"/>
</dbReference>
<dbReference type="GO" id="GO:0016887">
    <property type="term" value="F:ATP hydrolysis activity"/>
    <property type="evidence" value="ECO:0007669"/>
    <property type="project" value="InterPro"/>
</dbReference>
<dbReference type="InterPro" id="IPR027417">
    <property type="entry name" value="P-loop_NTPase"/>
</dbReference>
<evidence type="ECO:0000256" key="7">
    <source>
        <dbReference type="ARBA" id="ARBA00022840"/>
    </source>
</evidence>
<dbReference type="FunFam" id="3.40.50.300:FF:000973">
    <property type="entry name" value="Multidrug resistance-associated protein 4"/>
    <property type="match status" value="1"/>
</dbReference>
<evidence type="ECO:0000256" key="4">
    <source>
        <dbReference type="ARBA" id="ARBA00022692"/>
    </source>
</evidence>
<dbReference type="FunFam" id="1.20.1560.10:FF:000003">
    <property type="entry name" value="ABC transporter C family member 10"/>
    <property type="match status" value="1"/>
</dbReference>
<protein>
    <submittedName>
        <fullName evidence="13">Uncharacterized protein</fullName>
    </submittedName>
</protein>
<accession>A0A0D9VGV1</accession>
<evidence type="ECO:0000256" key="8">
    <source>
        <dbReference type="ARBA" id="ARBA00022989"/>
    </source>
</evidence>
<feature type="domain" description="ABC transporter" evidence="11">
    <location>
        <begin position="441"/>
        <end position="683"/>
    </location>
</feature>
<reference evidence="13" key="3">
    <citation type="submission" date="2015-04" db="UniProtKB">
        <authorList>
            <consortium name="EnsemblPlants"/>
        </authorList>
    </citation>
    <scope>IDENTIFICATION</scope>
</reference>
<feature type="domain" description="ABC transmembrane type-1" evidence="12">
    <location>
        <begin position="127"/>
        <end position="407"/>
    </location>
</feature>
<dbReference type="STRING" id="77586.A0A0D9VGV1"/>
<evidence type="ECO:0000259" key="11">
    <source>
        <dbReference type="PROSITE" id="PS50893"/>
    </source>
</evidence>
<feature type="domain" description="ABC transmembrane type-1" evidence="12">
    <location>
        <begin position="818"/>
        <end position="943"/>
    </location>
</feature>
<evidence type="ECO:0000256" key="1">
    <source>
        <dbReference type="ARBA" id="ARBA00004141"/>
    </source>
</evidence>
<dbReference type="Pfam" id="PF00664">
    <property type="entry name" value="ABC_membrane"/>
    <property type="match status" value="3"/>
</dbReference>
<dbReference type="SMART" id="SM00382">
    <property type="entry name" value="AAA"/>
    <property type="match status" value="2"/>
</dbReference>
<dbReference type="CDD" id="cd18579">
    <property type="entry name" value="ABC_6TM_ABCC_D1"/>
    <property type="match status" value="1"/>
</dbReference>
<dbReference type="Gene3D" id="1.20.1560.10">
    <property type="entry name" value="ABC transporter type 1, transmembrane domain"/>
    <property type="match status" value="3"/>
</dbReference>
<dbReference type="PROSITE" id="PS00211">
    <property type="entry name" value="ABC_TRANSPORTER_1"/>
    <property type="match status" value="1"/>
</dbReference>
<dbReference type="CDD" id="cd03250">
    <property type="entry name" value="ABCC_MRP_domain1"/>
    <property type="match status" value="1"/>
</dbReference>
<dbReference type="InterPro" id="IPR017871">
    <property type="entry name" value="ABC_transporter-like_CS"/>
</dbReference>
<evidence type="ECO:0000256" key="6">
    <source>
        <dbReference type="ARBA" id="ARBA00022741"/>
    </source>
</evidence>
<keyword evidence="14" id="KW-1185">Reference proteome</keyword>
<feature type="domain" description="ABC transporter" evidence="11">
    <location>
        <begin position="980"/>
        <end position="1214"/>
    </location>
</feature>
<evidence type="ECO:0000256" key="3">
    <source>
        <dbReference type="ARBA" id="ARBA00022448"/>
    </source>
</evidence>
<dbReference type="InterPro" id="IPR050173">
    <property type="entry name" value="ABC_transporter_C-like"/>
</dbReference>
<evidence type="ECO:0000313" key="13">
    <source>
        <dbReference type="EnsemblPlants" id="LPERR02G15890.1"/>
    </source>
</evidence>
<dbReference type="InterPro" id="IPR044746">
    <property type="entry name" value="ABCC_6TM_D1"/>
</dbReference>
<dbReference type="FunFam" id="1.20.1560.10:FF:000367">
    <property type="entry name" value="Probable non-intrinsic ABC protein 5"/>
    <property type="match status" value="1"/>
</dbReference>
<feature type="transmembrane region" description="Helical" evidence="10">
    <location>
        <begin position="245"/>
        <end position="263"/>
    </location>
</feature>
<dbReference type="PANTHER" id="PTHR24223">
    <property type="entry name" value="ATP-BINDING CASSETTE SUB-FAMILY C"/>
    <property type="match status" value="1"/>
</dbReference>
<dbReference type="HOGENOM" id="CLU_000604_27_0_1"/>
<dbReference type="CDD" id="cd18580">
    <property type="entry name" value="ABC_6TM_ABCC_D2"/>
    <property type="match status" value="1"/>
</dbReference>
<dbReference type="PROSITE" id="PS50929">
    <property type="entry name" value="ABC_TM1F"/>
    <property type="match status" value="3"/>
</dbReference>
<dbReference type="InterPro" id="IPR011527">
    <property type="entry name" value="ABC1_TM_dom"/>
</dbReference>
<dbReference type="FunFam" id="3.40.50.300:FF:000169">
    <property type="entry name" value="ABC transporter C family member 3"/>
    <property type="match status" value="1"/>
</dbReference>
<dbReference type="GO" id="GO:0140359">
    <property type="term" value="F:ABC-type transporter activity"/>
    <property type="evidence" value="ECO:0007669"/>
    <property type="project" value="InterPro"/>
</dbReference>